<keyword evidence="1" id="KW-0732">Signal</keyword>
<dbReference type="OrthoDB" id="2141239at2759"/>
<accession>A0A167SSA9</accession>
<dbReference type="EMBL" id="AZHD01000010">
    <property type="protein sequence ID" value="OAA59885.1"/>
    <property type="molecule type" value="Genomic_DNA"/>
</dbReference>
<dbReference type="AlphaFoldDB" id="A0A167SSA9"/>
<feature type="signal peptide" evidence="1">
    <location>
        <begin position="1"/>
        <end position="17"/>
    </location>
</feature>
<sequence>MLAHTVLIAAIAALAEARFGQEGLVQATIQGLSNFGNPGQAATLAGQTPGVLLAGANACAKLALADQIVTELGDDPEVLAGAAALVGAEKNFNPSAQSIPTLCSDATLPATEALRGIVPLVDPAVVGSDVENANAAASLKAPFSASGLSVADVATAQGFTNFTAQANA</sequence>
<reference evidence="2 3" key="1">
    <citation type="journal article" date="2016" name="Genome Biol. Evol.">
        <title>Divergent and convergent evolution of fungal pathogenicity.</title>
        <authorList>
            <person name="Shang Y."/>
            <person name="Xiao G."/>
            <person name="Zheng P."/>
            <person name="Cen K."/>
            <person name="Zhan S."/>
            <person name="Wang C."/>
        </authorList>
    </citation>
    <scope>NUCLEOTIDE SEQUENCE [LARGE SCALE GENOMIC DNA]</scope>
    <source>
        <strain evidence="2 3">RCEF 264</strain>
    </source>
</reference>
<dbReference type="Proteomes" id="UP000076874">
    <property type="component" value="Unassembled WGS sequence"/>
</dbReference>
<gene>
    <name evidence="2" type="ORF">SPI_06083</name>
</gene>
<proteinExistence type="predicted"/>
<organism evidence="2 3">
    <name type="scientific">Niveomyces insectorum RCEF 264</name>
    <dbReference type="NCBI Taxonomy" id="1081102"/>
    <lineage>
        <taxon>Eukaryota</taxon>
        <taxon>Fungi</taxon>
        <taxon>Dikarya</taxon>
        <taxon>Ascomycota</taxon>
        <taxon>Pezizomycotina</taxon>
        <taxon>Sordariomycetes</taxon>
        <taxon>Hypocreomycetidae</taxon>
        <taxon>Hypocreales</taxon>
        <taxon>Cordycipitaceae</taxon>
        <taxon>Niveomyces</taxon>
    </lineage>
</organism>
<evidence type="ECO:0000313" key="2">
    <source>
        <dbReference type="EMBL" id="OAA59885.1"/>
    </source>
</evidence>
<name>A0A167SSA9_9HYPO</name>
<evidence type="ECO:0000313" key="3">
    <source>
        <dbReference type="Proteomes" id="UP000076874"/>
    </source>
</evidence>
<comment type="caution">
    <text evidence="2">The sequence shown here is derived from an EMBL/GenBank/DDBJ whole genome shotgun (WGS) entry which is preliminary data.</text>
</comment>
<evidence type="ECO:0000256" key="1">
    <source>
        <dbReference type="SAM" id="SignalP"/>
    </source>
</evidence>
<protein>
    <submittedName>
        <fullName evidence="2">Uncharacterized protein</fullName>
    </submittedName>
</protein>
<keyword evidence="3" id="KW-1185">Reference proteome</keyword>
<feature type="chain" id="PRO_5007892339" evidence="1">
    <location>
        <begin position="18"/>
        <end position="168"/>
    </location>
</feature>